<organism evidence="1 2">
    <name type="scientific">Colletotrichum truncatum</name>
    <name type="common">Anthracnose fungus</name>
    <name type="synonym">Colletotrichum capsici</name>
    <dbReference type="NCBI Taxonomy" id="5467"/>
    <lineage>
        <taxon>Eukaryota</taxon>
        <taxon>Fungi</taxon>
        <taxon>Dikarya</taxon>
        <taxon>Ascomycota</taxon>
        <taxon>Pezizomycotina</taxon>
        <taxon>Sordariomycetes</taxon>
        <taxon>Hypocreomycetidae</taxon>
        <taxon>Glomerellales</taxon>
        <taxon>Glomerellaceae</taxon>
        <taxon>Colletotrichum</taxon>
        <taxon>Colletotrichum truncatum species complex</taxon>
    </lineage>
</organism>
<dbReference type="EMBL" id="VUJX02000004">
    <property type="protein sequence ID" value="KAL0937559.1"/>
    <property type="molecule type" value="Genomic_DNA"/>
</dbReference>
<gene>
    <name evidence="1" type="ORF">CTRU02_207290</name>
</gene>
<evidence type="ECO:0000313" key="1">
    <source>
        <dbReference type="EMBL" id="KAL0937559.1"/>
    </source>
</evidence>
<keyword evidence="2" id="KW-1185">Reference proteome</keyword>
<evidence type="ECO:0000313" key="2">
    <source>
        <dbReference type="Proteomes" id="UP000805649"/>
    </source>
</evidence>
<name>A0ACC3Z0G6_COLTU</name>
<comment type="caution">
    <text evidence="1">The sequence shown here is derived from an EMBL/GenBank/DDBJ whole genome shotgun (WGS) entry which is preliminary data.</text>
</comment>
<accession>A0ACC3Z0G6</accession>
<sequence>MQSSRPSVSPDFWLEPLTIDNHIQDFHELCADESAAQWSTQRPTESFESSRELMKRVFIWNPQKPWIINYAFMSSKYSAPDSDGSSGNTRPKMVGIVKTTRESPWGLSIGYKVRSDCWGKGYATRAVKMFLDEYWSQPRKAPREAIYGTREKNEADIVTFHVTPALDVSDQTQNMGKPDSEEDGDGEIEITHLIAQIDPMNLGSMRVAEKCDGNFITISKKSLKVWRFDEMRDLAVFRFVKPSAVAPPG</sequence>
<dbReference type="Proteomes" id="UP000805649">
    <property type="component" value="Unassembled WGS sequence"/>
</dbReference>
<protein>
    <submittedName>
        <fullName evidence="1">Uncharacterized protein</fullName>
    </submittedName>
</protein>
<reference evidence="1 2" key="1">
    <citation type="journal article" date="2020" name="Phytopathology">
        <title>Genome Sequence Resources of Colletotrichum truncatum, C. plurivorum, C. musicola, and C. sojae: Four Species Pathogenic to Soybean (Glycine max).</title>
        <authorList>
            <person name="Rogerio F."/>
            <person name="Boufleur T.R."/>
            <person name="Ciampi-Guillardi M."/>
            <person name="Sukno S.A."/>
            <person name="Thon M.R."/>
            <person name="Massola Junior N.S."/>
            <person name="Baroncelli R."/>
        </authorList>
    </citation>
    <scope>NUCLEOTIDE SEQUENCE [LARGE SCALE GENOMIC DNA]</scope>
    <source>
        <strain evidence="1 2">CMES1059</strain>
    </source>
</reference>
<proteinExistence type="predicted"/>